<evidence type="ECO:0000313" key="2">
    <source>
        <dbReference type="Proteomes" id="UP001305414"/>
    </source>
</evidence>
<comment type="caution">
    <text evidence="1">The sequence shown here is derived from an EMBL/GenBank/DDBJ whole genome shotgun (WGS) entry which is preliminary data.</text>
</comment>
<name>A0AAN7UWX8_9PEZI</name>
<dbReference type="EMBL" id="JAWHQM010000058">
    <property type="protein sequence ID" value="KAK5635844.1"/>
    <property type="molecule type" value="Genomic_DNA"/>
</dbReference>
<gene>
    <name evidence="1" type="ORF">RRF57_011555</name>
</gene>
<reference evidence="1 2" key="1">
    <citation type="submission" date="2023-10" db="EMBL/GenBank/DDBJ databases">
        <title>Draft genome sequence of Xylaria bambusicola isolate GMP-LS, the root and basal stem rot pathogen of sugarcane in Indonesia.</title>
        <authorList>
            <person name="Selvaraj P."/>
            <person name="Muralishankar V."/>
            <person name="Muruganantham S."/>
            <person name="Sp S."/>
            <person name="Haryani S."/>
            <person name="Lau K.J.X."/>
            <person name="Naqvi N.I."/>
        </authorList>
    </citation>
    <scope>NUCLEOTIDE SEQUENCE [LARGE SCALE GENOMIC DNA]</scope>
    <source>
        <strain evidence="1">GMP-LS</strain>
    </source>
</reference>
<proteinExistence type="predicted"/>
<organism evidence="1 2">
    <name type="scientific">Xylaria bambusicola</name>
    <dbReference type="NCBI Taxonomy" id="326684"/>
    <lineage>
        <taxon>Eukaryota</taxon>
        <taxon>Fungi</taxon>
        <taxon>Dikarya</taxon>
        <taxon>Ascomycota</taxon>
        <taxon>Pezizomycotina</taxon>
        <taxon>Sordariomycetes</taxon>
        <taxon>Xylariomycetidae</taxon>
        <taxon>Xylariales</taxon>
        <taxon>Xylariaceae</taxon>
        <taxon>Xylaria</taxon>
    </lineage>
</organism>
<sequence length="115" mass="12513">MSSPYLLTGALEHVGNGELGLKFLAVEEELVAELDKRLFDVEADEMLRGDAIVYQLSNVLPKTAADIEVSRVWALKTINDRLVEGVGNQCEIGETVEPNTGIGVGFEAPFTLYVC</sequence>
<keyword evidence="2" id="KW-1185">Reference proteome</keyword>
<dbReference type="AlphaFoldDB" id="A0AAN7UWX8"/>
<accession>A0AAN7UWX8</accession>
<evidence type="ECO:0000313" key="1">
    <source>
        <dbReference type="EMBL" id="KAK5635844.1"/>
    </source>
</evidence>
<protein>
    <submittedName>
        <fullName evidence="1">Uncharacterized protein</fullName>
    </submittedName>
</protein>
<dbReference type="Proteomes" id="UP001305414">
    <property type="component" value="Unassembled WGS sequence"/>
</dbReference>